<evidence type="ECO:0000256" key="5">
    <source>
        <dbReference type="ARBA" id="ARBA00023002"/>
    </source>
</evidence>
<evidence type="ECO:0000256" key="2">
    <source>
        <dbReference type="ARBA" id="ARBA00022617"/>
    </source>
</evidence>
<reference evidence="11" key="1">
    <citation type="journal article" date="2022" name="bioRxiv">
        <title>Sequencing and chromosome-scale assembly of the giantPleurodeles waltlgenome.</title>
        <authorList>
            <person name="Brown T."/>
            <person name="Elewa A."/>
            <person name="Iarovenko S."/>
            <person name="Subramanian E."/>
            <person name="Araus A.J."/>
            <person name="Petzold A."/>
            <person name="Susuki M."/>
            <person name="Suzuki K.-i.T."/>
            <person name="Hayashi T."/>
            <person name="Toyoda A."/>
            <person name="Oliveira C."/>
            <person name="Osipova E."/>
            <person name="Leigh N.D."/>
            <person name="Simon A."/>
            <person name="Yun M.H."/>
        </authorList>
    </citation>
    <scope>NUCLEOTIDE SEQUENCE</scope>
    <source>
        <strain evidence="11">20211129_DDA</strain>
        <tissue evidence="11">Liver</tissue>
    </source>
</reference>
<feature type="signal peptide" evidence="10">
    <location>
        <begin position="1"/>
        <end position="29"/>
    </location>
</feature>
<dbReference type="Proteomes" id="UP001066276">
    <property type="component" value="Chromosome 3_1"/>
</dbReference>
<keyword evidence="6 9" id="KW-0408">Iron</keyword>
<dbReference type="PROSITE" id="PS50292">
    <property type="entry name" value="PEROXIDASE_3"/>
    <property type="match status" value="1"/>
</dbReference>
<evidence type="ECO:0000313" key="12">
    <source>
        <dbReference type="Proteomes" id="UP001066276"/>
    </source>
</evidence>
<organism evidence="11 12">
    <name type="scientific">Pleurodeles waltl</name>
    <name type="common">Iberian ribbed newt</name>
    <dbReference type="NCBI Taxonomy" id="8319"/>
    <lineage>
        <taxon>Eukaryota</taxon>
        <taxon>Metazoa</taxon>
        <taxon>Chordata</taxon>
        <taxon>Craniata</taxon>
        <taxon>Vertebrata</taxon>
        <taxon>Euteleostomi</taxon>
        <taxon>Amphibia</taxon>
        <taxon>Batrachia</taxon>
        <taxon>Caudata</taxon>
        <taxon>Salamandroidea</taxon>
        <taxon>Salamandridae</taxon>
        <taxon>Pleurodelinae</taxon>
        <taxon>Pleurodeles</taxon>
    </lineage>
</organism>
<dbReference type="AlphaFoldDB" id="A0AAV7U7M4"/>
<dbReference type="GO" id="GO:0004601">
    <property type="term" value="F:peroxidase activity"/>
    <property type="evidence" value="ECO:0007669"/>
    <property type="project" value="InterPro"/>
</dbReference>
<dbReference type="PANTHER" id="PTHR11475">
    <property type="entry name" value="OXIDASE/PEROXIDASE"/>
    <property type="match status" value="1"/>
</dbReference>
<evidence type="ECO:0008006" key="13">
    <source>
        <dbReference type="Google" id="ProtNLM"/>
    </source>
</evidence>
<keyword evidence="5" id="KW-0560">Oxidoreductase</keyword>
<dbReference type="GO" id="GO:0042742">
    <property type="term" value="P:defense response to bacterium"/>
    <property type="evidence" value="ECO:0007669"/>
    <property type="project" value="TreeGrafter"/>
</dbReference>
<comment type="cofactor">
    <cofactor evidence="1">
        <name>heme b</name>
        <dbReference type="ChEBI" id="CHEBI:60344"/>
    </cofactor>
</comment>
<evidence type="ECO:0000256" key="1">
    <source>
        <dbReference type="ARBA" id="ARBA00001970"/>
    </source>
</evidence>
<dbReference type="SUPFAM" id="SSF48113">
    <property type="entry name" value="Heme-dependent peroxidases"/>
    <property type="match status" value="1"/>
</dbReference>
<name>A0AAV7U7M4_PLEWA</name>
<feature type="binding site" description="axial binding residue" evidence="9">
    <location>
        <position position="474"/>
    </location>
    <ligand>
        <name>heme b</name>
        <dbReference type="ChEBI" id="CHEBI:60344"/>
    </ligand>
    <ligandPart>
        <name>Fe</name>
        <dbReference type="ChEBI" id="CHEBI:18248"/>
    </ligandPart>
</feature>
<dbReference type="EMBL" id="JANPWB010000005">
    <property type="protein sequence ID" value="KAJ1184865.1"/>
    <property type="molecule type" value="Genomic_DNA"/>
</dbReference>
<proteinExistence type="inferred from homology"/>
<keyword evidence="12" id="KW-1185">Reference proteome</keyword>
<evidence type="ECO:0000256" key="8">
    <source>
        <dbReference type="ARBA" id="ARBA00061342"/>
    </source>
</evidence>
<keyword evidence="4 10" id="KW-0732">Signal</keyword>
<dbReference type="InterPro" id="IPR010255">
    <property type="entry name" value="Haem_peroxidase_sf"/>
</dbReference>
<comment type="caution">
    <text evidence="11">The sequence shown here is derived from an EMBL/GenBank/DDBJ whole genome shotgun (WGS) entry which is preliminary data.</text>
</comment>
<accession>A0AAV7U7M4</accession>
<dbReference type="GO" id="GO:0046872">
    <property type="term" value="F:metal ion binding"/>
    <property type="evidence" value="ECO:0007669"/>
    <property type="project" value="UniProtKB-KW"/>
</dbReference>
<evidence type="ECO:0000256" key="9">
    <source>
        <dbReference type="PIRSR" id="PIRSR619791-2"/>
    </source>
</evidence>
<feature type="chain" id="PRO_5043709271" description="Myeloperoxidase" evidence="10">
    <location>
        <begin position="30"/>
        <end position="727"/>
    </location>
</feature>
<dbReference type="GO" id="GO:0006979">
    <property type="term" value="P:response to oxidative stress"/>
    <property type="evidence" value="ECO:0007669"/>
    <property type="project" value="InterPro"/>
</dbReference>
<dbReference type="PRINTS" id="PR00457">
    <property type="entry name" value="ANPEROXIDASE"/>
</dbReference>
<dbReference type="FunFam" id="1.10.640.10:FF:000001">
    <property type="entry name" value="Peroxidasin homolog"/>
    <property type="match status" value="1"/>
</dbReference>
<protein>
    <recommendedName>
        <fullName evidence="13">Myeloperoxidase</fullName>
    </recommendedName>
</protein>
<keyword evidence="7" id="KW-1015">Disulfide bond</keyword>
<evidence type="ECO:0000313" key="11">
    <source>
        <dbReference type="EMBL" id="KAJ1184865.1"/>
    </source>
</evidence>
<dbReference type="PANTHER" id="PTHR11475:SF63">
    <property type="entry name" value="EOSINOPHIL PEROXIDASE"/>
    <property type="match status" value="1"/>
</dbReference>
<dbReference type="GO" id="GO:0005615">
    <property type="term" value="C:extracellular space"/>
    <property type="evidence" value="ECO:0007669"/>
    <property type="project" value="TreeGrafter"/>
</dbReference>
<dbReference type="Gene3D" id="1.10.640.10">
    <property type="entry name" value="Haem peroxidase domain superfamily, animal type"/>
    <property type="match status" value="1"/>
</dbReference>
<evidence type="ECO:0000256" key="3">
    <source>
        <dbReference type="ARBA" id="ARBA00022723"/>
    </source>
</evidence>
<evidence type="ECO:0000256" key="7">
    <source>
        <dbReference type="ARBA" id="ARBA00023157"/>
    </source>
</evidence>
<dbReference type="InterPro" id="IPR037120">
    <property type="entry name" value="Haem_peroxidase_sf_animal"/>
</dbReference>
<evidence type="ECO:0000256" key="10">
    <source>
        <dbReference type="SAM" id="SignalP"/>
    </source>
</evidence>
<dbReference type="InterPro" id="IPR019791">
    <property type="entry name" value="Haem_peroxidase_animal"/>
</dbReference>
<gene>
    <name evidence="11" type="ORF">NDU88_001662</name>
</gene>
<dbReference type="CDD" id="cd09824">
    <property type="entry name" value="myeloperoxidase_like"/>
    <property type="match status" value="1"/>
</dbReference>
<evidence type="ECO:0000256" key="6">
    <source>
        <dbReference type="ARBA" id="ARBA00023004"/>
    </source>
</evidence>
<keyword evidence="2 9" id="KW-0349">Heme</keyword>
<evidence type="ECO:0000256" key="4">
    <source>
        <dbReference type="ARBA" id="ARBA00022729"/>
    </source>
</evidence>
<sequence length="727" mass="82102">MVTLPAAMGPVRAALRLLLTWGLLQEAASSFYDGLEEVETPFILRCAEEAKHLVDAAYKHTRQTLKNKLKQESLSSSDIMAFFKQPVAGSRTAIRAADYMETTFQLLKERVDHSYQRPFNITASHHLQGHWLCLPVNAQSLTSSRYRTITGECNNRRNPLLGASNKGFARWLPAEYEDGRSLPKGWTENRRINGFALPLARAVSNQIVQFPNNEITLDNERSLTFMQFGQWTDHDLDLSPETPARTTFAQGLDCDHTCVKAPPCFPLRIPPNDPRISNRSDCIPLFRSAPACNKGSTVREEINILTSFIDGSQVYGSDMGLATRLRNLTNQFGLLAVNQRFTDDGREYLPFDTMGEDFCVLTNRSSGIPCFLSGDPRTSEQPGLTAFHTLFIREHNRVARQLRQMNCQWTGETLYQEARKIVGGILQKITYRDYIPLLMGREAAARIIGAYRGYDESVDPRVANVFSLAYRFAHASIPPTIYRLADGYRPLTGAASEVPLHMTFFNSWRVVREGGIDPLLRGLMANRAKLNRQNQILVDELRERLFKLFKRIGLDLAAINMQRGRDHALPGYGAWRRFCGLSEPRNLAELRRVLNNSDLARKLMALYGTPRNIDIWLGGVAEPFVPGGKIGPLLACIIGNQFRVARDGDRFYYENRGVFSSAQRRSLERVTLARVICDNTGITEVPRNVFMANSYPCDFVRCNQIPALDLSPWRSRGPEPEDEDPTL</sequence>
<dbReference type="Pfam" id="PF03098">
    <property type="entry name" value="An_peroxidase"/>
    <property type="match status" value="1"/>
</dbReference>
<comment type="similarity">
    <text evidence="8">Belongs to the peroxidase family. XPO subfamily.</text>
</comment>
<keyword evidence="3 9" id="KW-0479">Metal-binding</keyword>
<dbReference type="GO" id="GO:0020037">
    <property type="term" value="F:heme binding"/>
    <property type="evidence" value="ECO:0007669"/>
    <property type="project" value="InterPro"/>
</dbReference>